<proteinExistence type="predicted"/>
<protein>
    <recommendedName>
        <fullName evidence="8">Amino acid transporter transmembrane domain-containing protein</fullName>
    </recommendedName>
</protein>
<evidence type="ECO:0000256" key="7">
    <source>
        <dbReference type="SAM" id="Phobius"/>
    </source>
</evidence>
<dbReference type="GO" id="GO:0016020">
    <property type="term" value="C:membrane"/>
    <property type="evidence" value="ECO:0007669"/>
    <property type="project" value="UniProtKB-SubCell"/>
</dbReference>
<evidence type="ECO:0000256" key="1">
    <source>
        <dbReference type="ARBA" id="ARBA00004370"/>
    </source>
</evidence>
<dbReference type="Proteomes" id="UP000284706">
    <property type="component" value="Unassembled WGS sequence"/>
</dbReference>
<feature type="region of interest" description="Disordered" evidence="6">
    <location>
        <begin position="1"/>
        <end position="31"/>
    </location>
</feature>
<dbReference type="EMBL" id="NHYE01001394">
    <property type="protein sequence ID" value="PPQ96133.1"/>
    <property type="molecule type" value="Genomic_DNA"/>
</dbReference>
<dbReference type="PANTHER" id="PTHR48017">
    <property type="entry name" value="OS05G0424000 PROTEIN-RELATED"/>
    <property type="match status" value="1"/>
</dbReference>
<feature type="transmembrane region" description="Helical" evidence="7">
    <location>
        <begin position="411"/>
        <end position="431"/>
    </location>
</feature>
<dbReference type="STRING" id="231916.A0A409XZJ3"/>
<dbReference type="Pfam" id="PF01490">
    <property type="entry name" value="Aa_trans"/>
    <property type="match status" value="1"/>
</dbReference>
<feature type="domain" description="Amino acid transporter transmembrane" evidence="8">
    <location>
        <begin position="151"/>
        <end position="459"/>
    </location>
</feature>
<feature type="transmembrane region" description="Helical" evidence="7">
    <location>
        <begin position="365"/>
        <end position="391"/>
    </location>
</feature>
<feature type="transmembrane region" description="Helical" evidence="7">
    <location>
        <begin position="324"/>
        <end position="345"/>
    </location>
</feature>
<reference evidence="9 10" key="1">
    <citation type="journal article" date="2018" name="Evol. Lett.">
        <title>Horizontal gene cluster transfer increased hallucinogenic mushroom diversity.</title>
        <authorList>
            <person name="Reynolds H.T."/>
            <person name="Vijayakumar V."/>
            <person name="Gluck-Thaler E."/>
            <person name="Korotkin H.B."/>
            <person name="Matheny P.B."/>
            <person name="Slot J.C."/>
        </authorList>
    </citation>
    <scope>NUCLEOTIDE SEQUENCE [LARGE SCALE GENOMIC DNA]</scope>
    <source>
        <strain evidence="9 10">SRW20</strain>
    </source>
</reference>
<dbReference type="InterPro" id="IPR013057">
    <property type="entry name" value="AA_transpt_TM"/>
</dbReference>
<sequence length="551" mass="60982">MTSVANAALTEPITHHEKLDRDSISPEPSNRRSDVVFEDFLYYAAIQRREEDGGRPPASNWFTRLSEHKGRNVNVDVTDAKPPPMTEDEEEAANASRALRLASWAAVFYLITTDILGPFNAPYAISQVGWVPGNLTVPFEDQLLIGLVTEGVVLYFVMGVMALYTGLILWRLYVRLDSPRYPLKTYADIAERIFGRTARHICNVLQSLQLLINVATICLSNGQALSQIANFKNYGWLANSAVWLNLLIIFTSMGFVAHSPPNFMAAKTSLGVDKGPVVTAEFTTLPLFLKVNGIMQMVFAYGGAMIFPEMMAEMRRPMDFWKGMACAQALIFAAYLLYGCFVYAFQGQFTLPLAFQGVSKFAWQTLGNVLALITGIIAAGLYGNIGIKVIYINIIEDWFHGPRLMTHKGRIIWTILVCIYWSLAFIVGSAIPQVQTITGLIAAIAIMQFTYSFPPLLRLGYDVITDAMAHDNVHVPGNGPAARVDTWRDWSRWKRGLFSGRILFKLFNLILFLGGMVMACLGMWGAGESIKAAFANDGAATSFGCKSPLQG</sequence>
<feature type="transmembrane region" description="Helical" evidence="7">
    <location>
        <begin position="502"/>
        <end position="524"/>
    </location>
</feature>
<evidence type="ECO:0000313" key="10">
    <source>
        <dbReference type="Proteomes" id="UP000284706"/>
    </source>
</evidence>
<feature type="transmembrane region" description="Helical" evidence="7">
    <location>
        <begin position="152"/>
        <end position="174"/>
    </location>
</feature>
<evidence type="ECO:0000256" key="3">
    <source>
        <dbReference type="ARBA" id="ARBA00022692"/>
    </source>
</evidence>
<keyword evidence="5 7" id="KW-0472">Membrane</keyword>
<evidence type="ECO:0000256" key="2">
    <source>
        <dbReference type="ARBA" id="ARBA00022448"/>
    </source>
</evidence>
<feature type="compositionally biased region" description="Basic and acidic residues" evidence="6">
    <location>
        <begin position="13"/>
        <end position="31"/>
    </location>
</feature>
<evidence type="ECO:0000256" key="4">
    <source>
        <dbReference type="ARBA" id="ARBA00022989"/>
    </source>
</evidence>
<dbReference type="InParanoid" id="A0A409XZJ3"/>
<comment type="subcellular location">
    <subcellularLocation>
        <location evidence="1">Membrane</location>
    </subcellularLocation>
</comment>
<organism evidence="9 10">
    <name type="scientific">Gymnopilus dilepis</name>
    <dbReference type="NCBI Taxonomy" id="231916"/>
    <lineage>
        <taxon>Eukaryota</taxon>
        <taxon>Fungi</taxon>
        <taxon>Dikarya</taxon>
        <taxon>Basidiomycota</taxon>
        <taxon>Agaricomycotina</taxon>
        <taxon>Agaricomycetes</taxon>
        <taxon>Agaricomycetidae</taxon>
        <taxon>Agaricales</taxon>
        <taxon>Agaricineae</taxon>
        <taxon>Hymenogastraceae</taxon>
        <taxon>Gymnopilus</taxon>
    </lineage>
</organism>
<name>A0A409XZJ3_9AGAR</name>
<feature type="transmembrane region" description="Helical" evidence="7">
    <location>
        <begin position="437"/>
        <end position="457"/>
    </location>
</feature>
<gene>
    <name evidence="9" type="ORF">CVT26_004768</name>
</gene>
<keyword evidence="3 7" id="KW-0812">Transmembrane</keyword>
<comment type="caution">
    <text evidence="9">The sequence shown here is derived from an EMBL/GenBank/DDBJ whole genome shotgun (WGS) entry which is preliminary data.</text>
</comment>
<keyword evidence="2" id="KW-0813">Transport</keyword>
<keyword evidence="4 7" id="KW-1133">Transmembrane helix</keyword>
<evidence type="ECO:0000259" key="8">
    <source>
        <dbReference type="Pfam" id="PF01490"/>
    </source>
</evidence>
<accession>A0A409XZJ3</accession>
<dbReference type="OrthoDB" id="40134at2759"/>
<dbReference type="AlphaFoldDB" id="A0A409XZJ3"/>
<feature type="transmembrane region" description="Helical" evidence="7">
    <location>
        <begin position="236"/>
        <end position="257"/>
    </location>
</feature>
<evidence type="ECO:0000256" key="6">
    <source>
        <dbReference type="SAM" id="MobiDB-lite"/>
    </source>
</evidence>
<keyword evidence="10" id="KW-1185">Reference proteome</keyword>
<evidence type="ECO:0000256" key="5">
    <source>
        <dbReference type="ARBA" id="ARBA00023136"/>
    </source>
</evidence>
<evidence type="ECO:0000313" key="9">
    <source>
        <dbReference type="EMBL" id="PPQ96133.1"/>
    </source>
</evidence>
<feature type="transmembrane region" description="Helical" evidence="7">
    <location>
        <begin position="294"/>
        <end position="312"/>
    </location>
</feature>